<comment type="caution">
    <text evidence="1">The sequence shown here is derived from an EMBL/GenBank/DDBJ whole genome shotgun (WGS) entry which is preliminary data.</text>
</comment>
<proteinExistence type="predicted"/>
<dbReference type="Gene3D" id="3.55.30.10">
    <property type="entry name" value="Hsp33 domain"/>
    <property type="match status" value="1"/>
</dbReference>
<dbReference type="RefSeq" id="WP_028387328.1">
    <property type="nucleotide sequence ID" value="NZ_CAAAHN010000005.1"/>
</dbReference>
<dbReference type="InterPro" id="IPR016153">
    <property type="entry name" value="Heat_shock_Hsp33_N"/>
</dbReference>
<evidence type="ECO:0000313" key="1">
    <source>
        <dbReference type="EMBL" id="KTC96450.1"/>
    </source>
</evidence>
<dbReference type="GO" id="GO:0044183">
    <property type="term" value="F:protein folding chaperone"/>
    <property type="evidence" value="ECO:0007669"/>
    <property type="project" value="TreeGrafter"/>
</dbReference>
<keyword evidence="2" id="KW-1185">Reference proteome</keyword>
<organism evidence="1 2">
    <name type="scientific">Legionella geestiana</name>
    <dbReference type="NCBI Taxonomy" id="45065"/>
    <lineage>
        <taxon>Bacteria</taxon>
        <taxon>Pseudomonadati</taxon>
        <taxon>Pseudomonadota</taxon>
        <taxon>Gammaproteobacteria</taxon>
        <taxon>Legionellales</taxon>
        <taxon>Legionellaceae</taxon>
        <taxon>Legionella</taxon>
    </lineage>
</organism>
<dbReference type="CDD" id="cd00498">
    <property type="entry name" value="Hsp33"/>
    <property type="match status" value="1"/>
</dbReference>
<dbReference type="SUPFAM" id="SSF64397">
    <property type="entry name" value="Hsp33 domain"/>
    <property type="match status" value="1"/>
</dbReference>
<sequence>MDNLQTFVFEHAPVRGAIVRLQDTFMTVIEQRDYPPKVRELLAEAMLSCLLLASSIKFEGDLILQFKGDAALPQLLVQCDHQLHLRAHARFDKEASDADYSRAFQSGTLILAINQHQQTETYQSMVPLNSASMAENLMQYFAQSEQIPTKVWLAVGKDRAAGMLLQMLPGGDSSAREHFWEYAVVLGDTVKDEELLQLDNIQLLHRLYHETDVRLFEARDVQFRCRCSREKMQQALRILGQEEANALLKERGDISMCCEFCNREYRLDSIDVAMVFTS</sequence>
<dbReference type="InterPro" id="IPR023212">
    <property type="entry name" value="Hsp33_helix_hairpin_bin_dom_sf"/>
</dbReference>
<dbReference type="EMBL" id="LNYC01000074">
    <property type="protein sequence ID" value="KTC96450.1"/>
    <property type="molecule type" value="Genomic_DNA"/>
</dbReference>
<dbReference type="InterPro" id="IPR016154">
    <property type="entry name" value="Heat_shock_Hsp33_C"/>
</dbReference>
<dbReference type="Proteomes" id="UP000054785">
    <property type="component" value="Unassembled WGS sequence"/>
</dbReference>
<protein>
    <submittedName>
        <fullName evidence="1">Heat shock protein 33</fullName>
    </submittedName>
</protein>
<dbReference type="SUPFAM" id="SSF118352">
    <property type="entry name" value="HSP33 redox switch-like"/>
    <property type="match status" value="1"/>
</dbReference>
<dbReference type="GO" id="GO:0042026">
    <property type="term" value="P:protein refolding"/>
    <property type="evidence" value="ECO:0007669"/>
    <property type="project" value="TreeGrafter"/>
</dbReference>
<dbReference type="InterPro" id="IPR000397">
    <property type="entry name" value="Heat_shock_Hsp33"/>
</dbReference>
<gene>
    <name evidence="1" type="primary">yrfI</name>
    <name evidence="1" type="ORF">Lgee_2133</name>
</gene>
<name>A0A0W0TLG9_9GAMM</name>
<reference evidence="1 2" key="1">
    <citation type="submission" date="2015-11" db="EMBL/GenBank/DDBJ databases">
        <title>Genomic analysis of 38 Legionella species identifies large and diverse effector repertoires.</title>
        <authorList>
            <person name="Burstein D."/>
            <person name="Amaro F."/>
            <person name="Zusman T."/>
            <person name="Lifshitz Z."/>
            <person name="Cohen O."/>
            <person name="Gilbert J.A."/>
            <person name="Pupko T."/>
            <person name="Shuman H.A."/>
            <person name="Segal G."/>
        </authorList>
    </citation>
    <scope>NUCLEOTIDE SEQUENCE [LARGE SCALE GENOMIC DNA]</scope>
    <source>
        <strain evidence="1 2">ATCC 49504</strain>
    </source>
</reference>
<dbReference type="PANTHER" id="PTHR30111">
    <property type="entry name" value="33 KDA CHAPERONIN"/>
    <property type="match status" value="1"/>
</dbReference>
<dbReference type="PANTHER" id="PTHR30111:SF1">
    <property type="entry name" value="33 KDA CHAPERONIN"/>
    <property type="match status" value="1"/>
</dbReference>
<dbReference type="PATRIC" id="fig|45065.4.peg.2315"/>
<dbReference type="Gene3D" id="3.90.1280.10">
    <property type="entry name" value="HSP33 redox switch-like"/>
    <property type="match status" value="1"/>
</dbReference>
<dbReference type="GO" id="GO:0005737">
    <property type="term" value="C:cytoplasm"/>
    <property type="evidence" value="ECO:0007669"/>
    <property type="project" value="InterPro"/>
</dbReference>
<dbReference type="PIRSF" id="PIRSF005261">
    <property type="entry name" value="Heat_shock_Hsp33"/>
    <property type="match status" value="1"/>
</dbReference>
<keyword evidence="1" id="KW-0346">Stress response</keyword>
<evidence type="ECO:0000313" key="2">
    <source>
        <dbReference type="Proteomes" id="UP000054785"/>
    </source>
</evidence>
<dbReference type="STRING" id="45065.Lgee_2133"/>
<dbReference type="AlphaFoldDB" id="A0A0W0TLG9"/>
<dbReference type="Pfam" id="PF01430">
    <property type="entry name" value="HSP33"/>
    <property type="match status" value="1"/>
</dbReference>
<accession>A0A0W0TLG9</accession>
<dbReference type="GO" id="GO:0051082">
    <property type="term" value="F:unfolded protein binding"/>
    <property type="evidence" value="ECO:0007669"/>
    <property type="project" value="InterPro"/>
</dbReference>
<dbReference type="Gene3D" id="1.10.287.480">
    <property type="entry name" value="helix hairpin bin"/>
    <property type="match status" value="1"/>
</dbReference>
<dbReference type="OrthoDB" id="9793753at2"/>